<dbReference type="AlphaFoldDB" id="A0A0F9G1I4"/>
<gene>
    <name evidence="1" type="ORF">LCGC14_1966080</name>
</gene>
<proteinExistence type="predicted"/>
<name>A0A0F9G1I4_9ZZZZ</name>
<comment type="caution">
    <text evidence="1">The sequence shown here is derived from an EMBL/GenBank/DDBJ whole genome shotgun (WGS) entry which is preliminary data.</text>
</comment>
<accession>A0A0F9G1I4</accession>
<organism evidence="1">
    <name type="scientific">marine sediment metagenome</name>
    <dbReference type="NCBI Taxonomy" id="412755"/>
    <lineage>
        <taxon>unclassified sequences</taxon>
        <taxon>metagenomes</taxon>
        <taxon>ecological metagenomes</taxon>
    </lineage>
</organism>
<dbReference type="EMBL" id="LAZR01021739">
    <property type="protein sequence ID" value="KKL84301.1"/>
    <property type="molecule type" value="Genomic_DNA"/>
</dbReference>
<evidence type="ECO:0000313" key="1">
    <source>
        <dbReference type="EMBL" id="KKL84301.1"/>
    </source>
</evidence>
<protein>
    <submittedName>
        <fullName evidence="1">Uncharacterized protein</fullName>
    </submittedName>
</protein>
<feature type="non-terminal residue" evidence="1">
    <location>
        <position position="1"/>
    </location>
</feature>
<sequence length="148" mass="16635">AEERVRGGLKTMVEASAKATLDMENFYKETYKDDWPIMQQRANRLISENTDSDEEQKALCDVIGNNPIVGKLLGTISKKFQEHRVITDSETPGGMAPSEALTEAKKIEATPGFIMADDKGQLLKDTNIVEYQRLEKERTRLYKIANPG</sequence>
<reference evidence="1" key="1">
    <citation type="journal article" date="2015" name="Nature">
        <title>Complex archaea that bridge the gap between prokaryotes and eukaryotes.</title>
        <authorList>
            <person name="Spang A."/>
            <person name="Saw J.H."/>
            <person name="Jorgensen S.L."/>
            <person name="Zaremba-Niedzwiedzka K."/>
            <person name="Martijn J."/>
            <person name="Lind A.E."/>
            <person name="van Eijk R."/>
            <person name="Schleper C."/>
            <person name="Guy L."/>
            <person name="Ettema T.J."/>
        </authorList>
    </citation>
    <scope>NUCLEOTIDE SEQUENCE</scope>
</reference>